<proteinExistence type="predicted"/>
<feature type="domain" description="Sulfatase-modifying factor enzyme-like" evidence="3">
    <location>
        <begin position="154"/>
        <end position="373"/>
    </location>
</feature>
<dbReference type="PANTHER" id="PTHR23150:SF19">
    <property type="entry name" value="FORMYLGLYCINE-GENERATING ENZYME"/>
    <property type="match status" value="1"/>
</dbReference>
<gene>
    <name evidence="4" type="ORF">SCALIN_C01_0175</name>
</gene>
<dbReference type="InterPro" id="IPR051043">
    <property type="entry name" value="Sulfatase_Mod_Factor_Kinase"/>
</dbReference>
<keyword evidence="2" id="KW-0472">Membrane</keyword>
<dbReference type="AlphaFoldDB" id="A0A286TTP9"/>
<evidence type="ECO:0000313" key="5">
    <source>
        <dbReference type="Proteomes" id="UP000218542"/>
    </source>
</evidence>
<dbReference type="InterPro" id="IPR005532">
    <property type="entry name" value="SUMF_dom"/>
</dbReference>
<keyword evidence="2" id="KW-0812">Transmembrane</keyword>
<dbReference type="InterPro" id="IPR042095">
    <property type="entry name" value="SUMF_sf"/>
</dbReference>
<feature type="region of interest" description="Disordered" evidence="1">
    <location>
        <begin position="322"/>
        <end position="349"/>
    </location>
</feature>
<dbReference type="EMBL" id="BAOS01000001">
    <property type="protein sequence ID" value="GAX59244.1"/>
    <property type="molecule type" value="Genomic_DNA"/>
</dbReference>
<protein>
    <recommendedName>
        <fullName evidence="3">Sulfatase-modifying factor enzyme-like domain-containing protein</fullName>
    </recommendedName>
</protein>
<feature type="transmembrane region" description="Helical" evidence="2">
    <location>
        <begin position="12"/>
        <end position="34"/>
    </location>
</feature>
<keyword evidence="2" id="KW-1133">Transmembrane helix</keyword>
<evidence type="ECO:0000259" key="3">
    <source>
        <dbReference type="Pfam" id="PF03781"/>
    </source>
</evidence>
<evidence type="ECO:0000313" key="4">
    <source>
        <dbReference type="EMBL" id="GAX59244.1"/>
    </source>
</evidence>
<dbReference type="GO" id="GO:0120147">
    <property type="term" value="F:formylglycine-generating oxidase activity"/>
    <property type="evidence" value="ECO:0007669"/>
    <property type="project" value="TreeGrafter"/>
</dbReference>
<dbReference type="Pfam" id="PF03781">
    <property type="entry name" value="FGE-sulfatase"/>
    <property type="match status" value="1"/>
</dbReference>
<name>A0A286TTP9_9BACT</name>
<reference evidence="5" key="1">
    <citation type="journal article" date="2017" name="Environ. Microbiol. Rep.">
        <title>Genetic Diversity of Marine Anaerobic Ammonium-Oxidizing Bacteria as Revealed by Genomic and Proteomic Analyses of 'Candidatus Scalindua japonica'.</title>
        <authorList>
            <person name="Oshiki M."/>
            <person name="Mizuto K."/>
            <person name="Kimura Z."/>
            <person name="Kindaichi T."/>
            <person name="Satoh H."/>
            <person name="Okabe S."/>
        </authorList>
    </citation>
    <scope>NUCLEOTIDE SEQUENCE [LARGE SCALE GENOMIC DNA]</scope>
    <source>
        <strain evidence="5">husup-a2</strain>
    </source>
</reference>
<dbReference type="Gene3D" id="3.90.1580.10">
    <property type="entry name" value="paralog of FGE (formylglycine-generating enzyme)"/>
    <property type="match status" value="1"/>
</dbReference>
<dbReference type="InterPro" id="IPR011990">
    <property type="entry name" value="TPR-like_helical_dom_sf"/>
</dbReference>
<dbReference type="SUPFAM" id="SSF48452">
    <property type="entry name" value="TPR-like"/>
    <property type="match status" value="1"/>
</dbReference>
<dbReference type="Proteomes" id="UP000218542">
    <property type="component" value="Unassembled WGS sequence"/>
</dbReference>
<accession>A0A286TTP9</accession>
<dbReference type="OrthoDB" id="9812426at2"/>
<organism evidence="4 5">
    <name type="scientific">Candidatus Scalindua japonica</name>
    <dbReference type="NCBI Taxonomy" id="1284222"/>
    <lineage>
        <taxon>Bacteria</taxon>
        <taxon>Pseudomonadati</taxon>
        <taxon>Planctomycetota</taxon>
        <taxon>Candidatus Brocadiia</taxon>
        <taxon>Candidatus Brocadiales</taxon>
        <taxon>Candidatus Scalinduaceae</taxon>
        <taxon>Candidatus Scalindua</taxon>
    </lineage>
</organism>
<dbReference type="InterPro" id="IPR016187">
    <property type="entry name" value="CTDL_fold"/>
</dbReference>
<dbReference type="SUPFAM" id="SSF56436">
    <property type="entry name" value="C-type lectin-like"/>
    <property type="match status" value="1"/>
</dbReference>
<keyword evidence="5" id="KW-1185">Reference proteome</keyword>
<evidence type="ECO:0000256" key="2">
    <source>
        <dbReference type="SAM" id="Phobius"/>
    </source>
</evidence>
<dbReference type="PANTHER" id="PTHR23150">
    <property type="entry name" value="SULFATASE MODIFYING FACTOR 1, 2"/>
    <property type="match status" value="1"/>
</dbReference>
<sequence length="377" mass="43074">MQTIRTGYNRQIFFYYLLTLVMIVLNIGMTDVFAQGNELSYEKQLDSLLNTATSDLDAERWEDAVHNLERAKKLAVSLPGEFHYLFGKALLKTGNYDYSLSNLTDYITLEGREGKYFEEAINLIVEARNKQDEKRRPTVEPHHQVTKAAEEIEDGMVFVKGGCFEMGDIFNTGGSDEKPVHTVCVSGFYLGRTEVTQKQWAYVTGKNPSKFQCEDCPVERVSWDDIQEFIKKLNEKTGMNYRLPTEAEWEYAARSGGLKQQWAGTNNEGEIGEYAWYGSTAEGRTHSVGSKQPNGIGLYDMMGNVWEWCSDWYDKRYYDVSPAKDPQGPSEGHGRVLRGGGWRSKDKGLRTTDRNDFIPTEKKFSDIGFRLARCLQY</sequence>
<evidence type="ECO:0000256" key="1">
    <source>
        <dbReference type="SAM" id="MobiDB-lite"/>
    </source>
</evidence>
<dbReference type="RefSeq" id="WP_096892379.1">
    <property type="nucleotide sequence ID" value="NZ_BAOS01000001.1"/>
</dbReference>
<comment type="caution">
    <text evidence="4">The sequence shown here is derived from an EMBL/GenBank/DDBJ whole genome shotgun (WGS) entry which is preliminary data.</text>
</comment>